<comment type="similarity">
    <text evidence="4">Belongs to the peptidase M29 family.</text>
</comment>
<dbReference type="EMBL" id="CAJRAY010000077">
    <property type="protein sequence ID" value="CAG5090671.1"/>
    <property type="molecule type" value="Genomic_DNA"/>
</dbReference>
<dbReference type="Gene3D" id="3.40.1830.10">
    <property type="entry name" value="Thermophilic metalloprotease (M29)"/>
    <property type="match status" value="1"/>
</dbReference>
<evidence type="ECO:0000256" key="6">
    <source>
        <dbReference type="ARBA" id="ARBA00022670"/>
    </source>
</evidence>
<keyword evidence="6" id="KW-0645">Protease</keyword>
<organism evidence="10 11">
    <name type="scientific">Thermobacillus xylanilyticus</name>
    <dbReference type="NCBI Taxonomy" id="76633"/>
    <lineage>
        <taxon>Bacteria</taxon>
        <taxon>Bacillati</taxon>
        <taxon>Bacillota</taxon>
        <taxon>Bacilli</taxon>
        <taxon>Bacillales</taxon>
        <taxon>Paenibacillaceae</taxon>
        <taxon>Thermobacillus</taxon>
    </lineage>
</organism>
<keyword evidence="9" id="KW-0482">Metalloprotease</keyword>
<name>A0ABM8V6J8_THEXY</name>
<dbReference type="Proteomes" id="UP000681526">
    <property type="component" value="Unassembled WGS sequence"/>
</dbReference>
<reference evidence="10 11" key="1">
    <citation type="submission" date="2021-04" db="EMBL/GenBank/DDBJ databases">
        <authorList>
            <person name="Rakotoarivonina H."/>
        </authorList>
    </citation>
    <scope>NUCLEOTIDE SEQUENCE [LARGE SCALE GENOMIC DNA]</scope>
    <source>
        <strain evidence="10 11">XE</strain>
    </source>
</reference>
<evidence type="ECO:0000256" key="9">
    <source>
        <dbReference type="ARBA" id="ARBA00023049"/>
    </source>
</evidence>
<dbReference type="InterPro" id="IPR000787">
    <property type="entry name" value="Peptidase_M29"/>
</dbReference>
<proteinExistence type="inferred from homology"/>
<keyword evidence="5 10" id="KW-0031">Aminopeptidase</keyword>
<gene>
    <name evidence="10" type="primary">txxe 2931</name>
    <name evidence="10" type="ORF">TXXE_14455</name>
</gene>
<comment type="cofactor">
    <cofactor evidence="2">
        <name>Mg(2+)</name>
        <dbReference type="ChEBI" id="CHEBI:18420"/>
    </cofactor>
</comment>
<evidence type="ECO:0000256" key="8">
    <source>
        <dbReference type="ARBA" id="ARBA00022801"/>
    </source>
</evidence>
<comment type="cofactor">
    <cofactor evidence="3">
        <name>Zn(2+)</name>
        <dbReference type="ChEBI" id="CHEBI:29105"/>
    </cofactor>
</comment>
<dbReference type="PANTHER" id="PTHR34448">
    <property type="entry name" value="AMINOPEPTIDASE"/>
    <property type="match status" value="1"/>
</dbReference>
<evidence type="ECO:0000256" key="7">
    <source>
        <dbReference type="ARBA" id="ARBA00022723"/>
    </source>
</evidence>
<evidence type="ECO:0000313" key="11">
    <source>
        <dbReference type="Proteomes" id="UP000681526"/>
    </source>
</evidence>
<dbReference type="InterPro" id="IPR035097">
    <property type="entry name" value="M29_N-terminal"/>
</dbReference>
<evidence type="ECO:0000256" key="4">
    <source>
        <dbReference type="ARBA" id="ARBA00008236"/>
    </source>
</evidence>
<evidence type="ECO:0000256" key="2">
    <source>
        <dbReference type="ARBA" id="ARBA00001946"/>
    </source>
</evidence>
<protein>
    <submittedName>
        <fullName evidence="10">Peptidase M29, aminopeptidase II</fullName>
    </submittedName>
</protein>
<evidence type="ECO:0000256" key="1">
    <source>
        <dbReference type="ARBA" id="ARBA00001941"/>
    </source>
</evidence>
<keyword evidence="11" id="KW-1185">Reference proteome</keyword>
<sequence length="355" mass="39386">MRDPRVEQLAKVLVGHSIKAKPGEKVLIIGAAETAPLIKETYRQVLRAGAHPILQVGLAELDKIFFDEASDAQLQDIEVMEWLYHRADAVIRILGGANNKELTGVDPQKLTARRRATAKLSEYLMKGGARWVLTMFPTQAQAQDAEMSLEEYEDFVFSATNVDYAEMERSMKQAAERFDRASKVRIVGKETDLTVDIAGRKGIVCAGEHNVPDGEIFYSPNHLLTEGHIYYDWPTVYNGREISGIRLVFEKGRVTRASAEKGEDALLAALDTDEGARYLGELGIGMNFGITRPTKDILFDEKIGGSVHLALGRAYEEAGGGNQSAIHWDMVKNLKDGGEIYLDGELVQKDGKWLF</sequence>
<evidence type="ECO:0000256" key="3">
    <source>
        <dbReference type="ARBA" id="ARBA00001947"/>
    </source>
</evidence>
<accession>A0ABM8V6J8</accession>
<comment type="cofactor">
    <cofactor evidence="1">
        <name>Co(2+)</name>
        <dbReference type="ChEBI" id="CHEBI:48828"/>
    </cofactor>
</comment>
<dbReference type="Pfam" id="PF02073">
    <property type="entry name" value="Peptidase_M29"/>
    <property type="match status" value="1"/>
</dbReference>
<keyword evidence="7" id="KW-0479">Metal-binding</keyword>
<dbReference type="PRINTS" id="PR00919">
    <property type="entry name" value="THERMOPTASE"/>
</dbReference>
<dbReference type="RefSeq" id="WP_213485247.1">
    <property type="nucleotide sequence ID" value="NZ_CAJRAY010000077.1"/>
</dbReference>
<dbReference type="InterPro" id="IPR052170">
    <property type="entry name" value="M29_Exopeptidase"/>
</dbReference>
<dbReference type="PANTHER" id="PTHR34448:SF1">
    <property type="entry name" value="BLL6088 PROTEIN"/>
    <property type="match status" value="1"/>
</dbReference>
<evidence type="ECO:0000313" key="10">
    <source>
        <dbReference type="EMBL" id="CAG5090671.1"/>
    </source>
</evidence>
<keyword evidence="8" id="KW-0378">Hydrolase</keyword>
<evidence type="ECO:0000256" key="5">
    <source>
        <dbReference type="ARBA" id="ARBA00022438"/>
    </source>
</evidence>
<comment type="caution">
    <text evidence="10">The sequence shown here is derived from an EMBL/GenBank/DDBJ whole genome shotgun (WGS) entry which is preliminary data.</text>
</comment>
<dbReference type="SUPFAM" id="SSF144052">
    <property type="entry name" value="Thermophilic metalloprotease-like"/>
    <property type="match status" value="1"/>
</dbReference>
<dbReference type="GO" id="GO:0004177">
    <property type="term" value="F:aminopeptidase activity"/>
    <property type="evidence" value="ECO:0007669"/>
    <property type="project" value="UniProtKB-KW"/>
</dbReference>